<dbReference type="SUPFAM" id="SSF46894">
    <property type="entry name" value="C-terminal effector domain of the bipartite response regulators"/>
    <property type="match status" value="1"/>
</dbReference>
<keyword evidence="11" id="KW-1185">Reference proteome</keyword>
<evidence type="ECO:0000313" key="10">
    <source>
        <dbReference type="EMBL" id="MDY0873720.1"/>
    </source>
</evidence>
<dbReference type="Pfam" id="PF00486">
    <property type="entry name" value="Trans_reg_C"/>
    <property type="match status" value="1"/>
</dbReference>
<keyword evidence="3" id="KW-0805">Transcription regulation</keyword>
<gene>
    <name evidence="10" type="ORF">SMD31_17400</name>
</gene>
<evidence type="ECO:0000256" key="1">
    <source>
        <dbReference type="ARBA" id="ARBA00022553"/>
    </source>
</evidence>
<feature type="DNA-binding region" description="OmpR/PhoB-type" evidence="7">
    <location>
        <begin position="147"/>
        <end position="247"/>
    </location>
</feature>
<dbReference type="Proteomes" id="UP001271769">
    <property type="component" value="Unassembled WGS sequence"/>
</dbReference>
<dbReference type="Gene3D" id="3.40.50.2300">
    <property type="match status" value="1"/>
</dbReference>
<dbReference type="PANTHER" id="PTHR48111:SF4">
    <property type="entry name" value="DNA-BINDING DUAL TRANSCRIPTIONAL REGULATOR OMPR"/>
    <property type="match status" value="1"/>
</dbReference>
<dbReference type="InterPro" id="IPR036388">
    <property type="entry name" value="WH-like_DNA-bd_sf"/>
</dbReference>
<dbReference type="Gene3D" id="6.10.250.690">
    <property type="match status" value="1"/>
</dbReference>
<evidence type="ECO:0000256" key="6">
    <source>
        <dbReference type="PROSITE-ProRule" id="PRU00169"/>
    </source>
</evidence>
<name>A0ABU5E2B5_9PROT</name>
<proteinExistence type="predicted"/>
<organism evidence="10 11">
    <name type="scientific">Dongia rigui</name>
    <dbReference type="NCBI Taxonomy" id="940149"/>
    <lineage>
        <taxon>Bacteria</taxon>
        <taxon>Pseudomonadati</taxon>
        <taxon>Pseudomonadota</taxon>
        <taxon>Alphaproteobacteria</taxon>
        <taxon>Rhodospirillales</taxon>
        <taxon>Dongiaceae</taxon>
        <taxon>Dongia</taxon>
    </lineage>
</organism>
<dbReference type="CDD" id="cd00383">
    <property type="entry name" value="trans_reg_C"/>
    <property type="match status" value="1"/>
</dbReference>
<feature type="domain" description="Response regulatory" evidence="8">
    <location>
        <begin position="14"/>
        <end position="127"/>
    </location>
</feature>
<keyword evidence="4 7" id="KW-0238">DNA-binding</keyword>
<evidence type="ECO:0000256" key="3">
    <source>
        <dbReference type="ARBA" id="ARBA00023015"/>
    </source>
</evidence>
<dbReference type="RefSeq" id="WP_320502193.1">
    <property type="nucleotide sequence ID" value="NZ_JAXCLX010000003.1"/>
</dbReference>
<comment type="caution">
    <text evidence="10">The sequence shown here is derived from an EMBL/GenBank/DDBJ whole genome shotgun (WGS) entry which is preliminary data.</text>
</comment>
<feature type="modified residue" description="4-aspartylphosphate" evidence="6">
    <location>
        <position position="63"/>
    </location>
</feature>
<evidence type="ECO:0000313" key="11">
    <source>
        <dbReference type="Proteomes" id="UP001271769"/>
    </source>
</evidence>
<dbReference type="InterPro" id="IPR011006">
    <property type="entry name" value="CheY-like_superfamily"/>
</dbReference>
<evidence type="ECO:0000259" key="9">
    <source>
        <dbReference type="PROSITE" id="PS51755"/>
    </source>
</evidence>
<dbReference type="Pfam" id="PF00072">
    <property type="entry name" value="Response_reg"/>
    <property type="match status" value="1"/>
</dbReference>
<evidence type="ECO:0000256" key="4">
    <source>
        <dbReference type="ARBA" id="ARBA00023125"/>
    </source>
</evidence>
<keyword evidence="1 6" id="KW-0597">Phosphoprotein</keyword>
<protein>
    <submittedName>
        <fullName evidence="10">Response regulator transcription factor</fullName>
    </submittedName>
</protein>
<feature type="domain" description="OmpR/PhoB-type" evidence="9">
    <location>
        <begin position="147"/>
        <end position="247"/>
    </location>
</feature>
<dbReference type="PROSITE" id="PS50110">
    <property type="entry name" value="RESPONSE_REGULATORY"/>
    <property type="match status" value="1"/>
</dbReference>
<dbReference type="InterPro" id="IPR001789">
    <property type="entry name" value="Sig_transdc_resp-reg_receiver"/>
</dbReference>
<evidence type="ECO:0000259" key="8">
    <source>
        <dbReference type="PROSITE" id="PS50110"/>
    </source>
</evidence>
<keyword evidence="5" id="KW-0804">Transcription</keyword>
<dbReference type="SUPFAM" id="SSF52172">
    <property type="entry name" value="CheY-like"/>
    <property type="match status" value="1"/>
</dbReference>
<dbReference type="PROSITE" id="PS51755">
    <property type="entry name" value="OMPR_PHOB"/>
    <property type="match status" value="1"/>
</dbReference>
<reference evidence="10 11" key="1">
    <citation type="journal article" date="2013" name="Antonie Van Leeuwenhoek">
        <title>Dongia rigui sp. nov., isolated from freshwater of a large wetland in Korea.</title>
        <authorList>
            <person name="Baik K.S."/>
            <person name="Hwang Y.M."/>
            <person name="Choi J.S."/>
            <person name="Kwon J."/>
            <person name="Seong C.N."/>
        </authorList>
    </citation>
    <scope>NUCLEOTIDE SEQUENCE [LARGE SCALE GENOMIC DNA]</scope>
    <source>
        <strain evidence="10 11">04SU4-P</strain>
    </source>
</reference>
<keyword evidence="2" id="KW-0902">Two-component regulatory system</keyword>
<dbReference type="InterPro" id="IPR016032">
    <property type="entry name" value="Sig_transdc_resp-reg_C-effctor"/>
</dbReference>
<dbReference type="Gene3D" id="1.10.10.10">
    <property type="entry name" value="Winged helix-like DNA-binding domain superfamily/Winged helix DNA-binding domain"/>
    <property type="match status" value="1"/>
</dbReference>
<dbReference type="SMART" id="SM00862">
    <property type="entry name" value="Trans_reg_C"/>
    <property type="match status" value="1"/>
</dbReference>
<evidence type="ECO:0000256" key="5">
    <source>
        <dbReference type="ARBA" id="ARBA00023163"/>
    </source>
</evidence>
<evidence type="ECO:0000256" key="7">
    <source>
        <dbReference type="PROSITE-ProRule" id="PRU01091"/>
    </source>
</evidence>
<dbReference type="InterPro" id="IPR001867">
    <property type="entry name" value="OmpR/PhoB-type_DNA-bd"/>
</dbReference>
<dbReference type="InterPro" id="IPR039420">
    <property type="entry name" value="WalR-like"/>
</dbReference>
<sequence>MTANPTPQSAHLPHLLIVDDDRDHRLLLGRLFGEHGFRVSLAPDGGTMLKMLETAAPDLVILDLMLPDEDGLSLCRRIRADSDLPIIMLSALGRGPHKLAGFDMGADDYIAKPFESAELVARTKAVLRRARRNGEAVAVATPRKGTKRVYRFDGWRVDAAKREVLSPENVLITLTSGEIDLLLAFVEHAQTVLTRDHLVELTRNRGSDGSDRSVDILVSRIRRKIERNPRAPRFIKTVRSGGYLFAPQVTLE</sequence>
<accession>A0ABU5E2B5</accession>
<dbReference type="CDD" id="cd17574">
    <property type="entry name" value="REC_OmpR"/>
    <property type="match status" value="1"/>
</dbReference>
<evidence type="ECO:0000256" key="2">
    <source>
        <dbReference type="ARBA" id="ARBA00023012"/>
    </source>
</evidence>
<dbReference type="EMBL" id="JAXCLX010000003">
    <property type="protein sequence ID" value="MDY0873720.1"/>
    <property type="molecule type" value="Genomic_DNA"/>
</dbReference>
<dbReference type="SMART" id="SM00448">
    <property type="entry name" value="REC"/>
    <property type="match status" value="1"/>
</dbReference>
<dbReference type="PANTHER" id="PTHR48111">
    <property type="entry name" value="REGULATOR OF RPOS"/>
    <property type="match status" value="1"/>
</dbReference>